<evidence type="ECO:0000256" key="3">
    <source>
        <dbReference type="ARBA" id="ARBA00022989"/>
    </source>
</evidence>
<dbReference type="Pfam" id="PF04991">
    <property type="entry name" value="LicD"/>
    <property type="match status" value="1"/>
</dbReference>
<keyword evidence="4" id="KW-0472">Membrane</keyword>
<dbReference type="InterPro" id="IPR009644">
    <property type="entry name" value="FKTN/MNN4/W02B3.4-1"/>
</dbReference>
<dbReference type="InterPro" id="IPR007074">
    <property type="entry name" value="LicD/FKTN/FKRP_NTP_transf"/>
</dbReference>
<dbReference type="OrthoDB" id="444255at2759"/>
<evidence type="ECO:0000313" key="6">
    <source>
        <dbReference type="EMBL" id="QLQ82661.1"/>
    </source>
</evidence>
<sequence>MTELLFKLGSRRVSKSSLRKFSRLLVLATVSLLVYWQVSGRAVDPTFVGERTDERLALEIYRKYRFETGNSWIDSYSLQRNLLQVRKGPHRGSKVGSIDELAFYDSDPRLTWTVYLDYFMREDVEIEFSWYDWGDFGDLNKLLSVEKTVLNCSVVFGKHFDVNFLREVEAEVGDVLFLSERACYDDEKWYRKQQLLRNRAGDPPSDLSGFCEARSPGRFQLPFEVAQLHEGVRPEVFTLQARSHLLSHVAQPVSLAVMERDIGCYRLGVDQDRRGNLVQSGLLARYLEEHESELDVDGDIKFDHLAAYERFLNSPVSSGLKIEIPGTNREITEQEMVSLSPDDFEVDVREIIDELRRLKAQDMLSNHELRYLESLEHSIGVSPWLASKYFPEAERIKDLNGMGSHRDLRFFKDALIWDPEEYNARLNSLIRNWLKFTRANGLISWIAHGSAYGHLYNGQRFPWDNDYDVQMPIKHLHLLSRYFNQSLILEDPREGNGKFLLDVGDSITVRIPGNGRNCIDARFIDIDSGLYVDITGLSVSSSPIHSNFKSFYDARAPSVDLKSKLKGFELPERGEGLNALDINQLADYVASHSQLFQRDQIKDVNNGQRAERQIQFKDTVLQHGLTPTERYIVNRELQIYNCRNDHFVSLELLSPLQSSLFHGAPAFFPSHNLAVLRNEYNVPAMYGFHLFEGKAFLPALHSWFMYNVLLDFTKINDKYPKLEKLKGTVSDVEIEDTEIIFKNMLQLDLIELFAIHYTSFDVTAYRVKELEIQYDETIDRSERQRLLHILWTQVRPKISSPAKDPVIFNHERNQWREMVALLGKRKSQEIQATVEQEMLQQLSLEAQKMYRRELSLFQIRNPSGELTDDLNTIVRALPSANVIFKEEPDI</sequence>
<evidence type="ECO:0000256" key="2">
    <source>
        <dbReference type="ARBA" id="ARBA00022692"/>
    </source>
</evidence>
<keyword evidence="2" id="KW-0812">Transmembrane</keyword>
<evidence type="ECO:0000313" key="7">
    <source>
        <dbReference type="Proteomes" id="UP000510647"/>
    </source>
</evidence>
<name>A0A7H9HZ80_9SACH</name>
<organism evidence="6 7">
    <name type="scientific">Torulaspora globosa</name>
    <dbReference type="NCBI Taxonomy" id="48254"/>
    <lineage>
        <taxon>Eukaryota</taxon>
        <taxon>Fungi</taxon>
        <taxon>Dikarya</taxon>
        <taxon>Ascomycota</taxon>
        <taxon>Saccharomycotina</taxon>
        <taxon>Saccharomycetes</taxon>
        <taxon>Saccharomycetales</taxon>
        <taxon>Saccharomycetaceae</taxon>
        <taxon>Torulaspora</taxon>
    </lineage>
</organism>
<dbReference type="EMBL" id="CP059274">
    <property type="protein sequence ID" value="QLQ82661.1"/>
    <property type="molecule type" value="Genomic_DNA"/>
</dbReference>
<accession>A0A7H9HZ80</accession>
<feature type="domain" description="LicD/FKTN/FKRP nucleotidyltransferase" evidence="5">
    <location>
        <begin position="437"/>
        <end position="680"/>
    </location>
</feature>
<dbReference type="GO" id="GO:0016020">
    <property type="term" value="C:membrane"/>
    <property type="evidence" value="ECO:0007669"/>
    <property type="project" value="UniProtKB-SubCell"/>
</dbReference>
<dbReference type="Proteomes" id="UP000510647">
    <property type="component" value="Chromosome 8"/>
</dbReference>
<dbReference type="AlphaFoldDB" id="A0A7H9HZ80"/>
<evidence type="ECO:0000256" key="1">
    <source>
        <dbReference type="ARBA" id="ARBA00004167"/>
    </source>
</evidence>
<dbReference type="PANTHER" id="PTHR15407:SF28">
    <property type="entry name" value="RIBITOL-5-PHOSPHATE TRANSFERASE FKTN"/>
    <property type="match status" value="1"/>
</dbReference>
<comment type="subcellular location">
    <subcellularLocation>
        <location evidence="1">Membrane</location>
        <topology evidence="1">Single-pass membrane protein</topology>
    </subcellularLocation>
</comment>
<proteinExistence type="predicted"/>
<dbReference type="PANTHER" id="PTHR15407">
    <property type="entry name" value="FUKUTIN-RELATED"/>
    <property type="match status" value="1"/>
</dbReference>
<keyword evidence="7" id="KW-1185">Reference proteome</keyword>
<keyword evidence="3" id="KW-1133">Transmembrane helix</keyword>
<protein>
    <recommendedName>
        <fullName evidence="5">LicD/FKTN/FKRP nucleotidyltransferase domain-containing protein</fullName>
    </recommendedName>
</protein>
<gene>
    <name evidence="6" type="ORF">HG537_0H04240</name>
</gene>
<evidence type="ECO:0000259" key="5">
    <source>
        <dbReference type="Pfam" id="PF04991"/>
    </source>
</evidence>
<reference evidence="6 7" key="1">
    <citation type="submission" date="2020-06" db="EMBL/GenBank/DDBJ databases">
        <title>The yeast mating-type switching endonuclease HO is a domesticated member of an unorthodox homing genetic element family.</title>
        <authorList>
            <person name="Coughlan A.Y."/>
            <person name="Lombardi L."/>
            <person name="Braun-Galleani S."/>
            <person name="Martos A.R."/>
            <person name="Galeote V."/>
            <person name="Bigey F."/>
            <person name="Dequin S."/>
            <person name="Byrne K.P."/>
            <person name="Wolfe K.H."/>
        </authorList>
    </citation>
    <scope>NUCLEOTIDE SEQUENCE [LARGE SCALE GENOMIC DNA]</scope>
    <source>
        <strain evidence="6 7">CBS2947</strain>
    </source>
</reference>
<evidence type="ECO:0000256" key="4">
    <source>
        <dbReference type="ARBA" id="ARBA00023136"/>
    </source>
</evidence>
<dbReference type="GO" id="GO:0009100">
    <property type="term" value="P:glycoprotein metabolic process"/>
    <property type="evidence" value="ECO:0007669"/>
    <property type="project" value="UniProtKB-ARBA"/>
</dbReference>